<dbReference type="CDD" id="cd06223">
    <property type="entry name" value="PRTases_typeI"/>
    <property type="match status" value="1"/>
</dbReference>
<feature type="domain" description="Phosphoribosyltransferase" evidence="10">
    <location>
        <begin position="1"/>
        <end position="196"/>
    </location>
</feature>
<reference evidence="11" key="2">
    <citation type="submission" date="2023-01" db="EMBL/GenBank/DDBJ databases">
        <authorList>
            <person name="Petersen C."/>
        </authorList>
    </citation>
    <scope>NUCLEOTIDE SEQUENCE</scope>
    <source>
        <strain evidence="11">IBT 17514</strain>
    </source>
</reference>
<evidence type="ECO:0000256" key="8">
    <source>
        <dbReference type="ARBA" id="ARBA00022741"/>
    </source>
</evidence>
<gene>
    <name evidence="11" type="ORF">N7493_009526</name>
</gene>
<evidence type="ECO:0000256" key="6">
    <source>
        <dbReference type="ARBA" id="ARBA00022676"/>
    </source>
</evidence>
<evidence type="ECO:0000259" key="10">
    <source>
        <dbReference type="Pfam" id="PF14681"/>
    </source>
</evidence>
<comment type="caution">
    <text evidence="11">The sequence shown here is derived from an EMBL/GenBank/DDBJ whole genome shotgun (WGS) entry which is preliminary data.</text>
</comment>
<evidence type="ECO:0000256" key="4">
    <source>
        <dbReference type="ARBA" id="ARBA00011894"/>
    </source>
</evidence>
<evidence type="ECO:0000256" key="7">
    <source>
        <dbReference type="ARBA" id="ARBA00022679"/>
    </source>
</evidence>
<sequence length="198" mass="21520">MTILRDSNTSVTTFANVTEKVGDYLICAALDILPTENISVVSPTGVEYQGVREAQEVCAVSILRAGASLENAMRRGYTGRLSFGKILIQRDESTSLPTLYYSKFPTDVESKIVIILEPMLATGGSACQAIETIKAKGVPEENIIFVNILASHYGIKKLFERFPSIHLVTAAVDEHLTPSCHISPGLGDFGDRFYGTSE</sequence>
<evidence type="ECO:0000256" key="1">
    <source>
        <dbReference type="ARBA" id="ARBA00001946"/>
    </source>
</evidence>
<dbReference type="AlphaFoldDB" id="A0AAD6HEM8"/>
<name>A0AAD6HEM8_9EURO</name>
<evidence type="ECO:0000313" key="11">
    <source>
        <dbReference type="EMBL" id="KAJ5709934.1"/>
    </source>
</evidence>
<organism evidence="11 12">
    <name type="scientific">Penicillium malachiteum</name>
    <dbReference type="NCBI Taxonomy" id="1324776"/>
    <lineage>
        <taxon>Eukaryota</taxon>
        <taxon>Fungi</taxon>
        <taxon>Dikarya</taxon>
        <taxon>Ascomycota</taxon>
        <taxon>Pezizomycotina</taxon>
        <taxon>Eurotiomycetes</taxon>
        <taxon>Eurotiomycetidae</taxon>
        <taxon>Eurotiales</taxon>
        <taxon>Aspergillaceae</taxon>
        <taxon>Penicillium</taxon>
    </lineage>
</organism>
<reference evidence="11" key="1">
    <citation type="journal article" date="2023" name="IMA Fungus">
        <title>Comparative genomic study of the Penicillium genus elucidates a diverse pangenome and 15 lateral gene transfer events.</title>
        <authorList>
            <person name="Petersen C."/>
            <person name="Sorensen T."/>
            <person name="Nielsen M.R."/>
            <person name="Sondergaard T.E."/>
            <person name="Sorensen J.L."/>
            <person name="Fitzpatrick D.A."/>
            <person name="Frisvad J.C."/>
            <person name="Nielsen K.L."/>
        </authorList>
    </citation>
    <scope>NUCLEOTIDE SEQUENCE</scope>
    <source>
        <strain evidence="11">IBT 17514</strain>
    </source>
</reference>
<dbReference type="Pfam" id="PF14681">
    <property type="entry name" value="UPRTase"/>
    <property type="match status" value="1"/>
</dbReference>
<dbReference type="SUPFAM" id="SSF53271">
    <property type="entry name" value="PRTase-like"/>
    <property type="match status" value="1"/>
</dbReference>
<accession>A0AAD6HEM8</accession>
<dbReference type="Gene3D" id="3.40.50.2020">
    <property type="match status" value="1"/>
</dbReference>
<evidence type="ECO:0000313" key="12">
    <source>
        <dbReference type="Proteomes" id="UP001215712"/>
    </source>
</evidence>
<comment type="pathway">
    <text evidence="2">Pyrimidine metabolism; UMP biosynthesis via salvage pathway; UMP from uracil: step 1/1.</text>
</comment>
<dbReference type="InterPro" id="IPR000836">
    <property type="entry name" value="PRTase_dom"/>
</dbReference>
<dbReference type="GO" id="GO:0005525">
    <property type="term" value="F:GTP binding"/>
    <property type="evidence" value="ECO:0007669"/>
    <property type="project" value="UniProtKB-KW"/>
</dbReference>
<keyword evidence="7" id="KW-0808">Transferase</keyword>
<dbReference type="FunFam" id="3.40.50.2020:FF:000023">
    <property type="entry name" value="Probable uracil phosphoribosyltransferase"/>
    <property type="match status" value="1"/>
</dbReference>
<dbReference type="GO" id="GO:0008655">
    <property type="term" value="P:pyrimidine-containing compound salvage"/>
    <property type="evidence" value="ECO:0007669"/>
    <property type="project" value="UniProtKB-ARBA"/>
</dbReference>
<dbReference type="InterPro" id="IPR029057">
    <property type="entry name" value="PRTase-like"/>
</dbReference>
<dbReference type="EC" id="2.4.2.9" evidence="4"/>
<keyword evidence="8" id="KW-0547">Nucleotide-binding</keyword>
<keyword evidence="5" id="KW-0021">Allosteric enzyme</keyword>
<keyword evidence="9" id="KW-0342">GTP-binding</keyword>
<dbReference type="GO" id="GO:0004845">
    <property type="term" value="F:uracil phosphoribosyltransferase activity"/>
    <property type="evidence" value="ECO:0007669"/>
    <property type="project" value="UniProtKB-EC"/>
</dbReference>
<protein>
    <recommendedName>
        <fullName evidence="4">uracil phosphoribosyltransferase</fullName>
        <ecNumber evidence="4">2.4.2.9</ecNumber>
    </recommendedName>
</protein>
<evidence type="ECO:0000256" key="2">
    <source>
        <dbReference type="ARBA" id="ARBA00005180"/>
    </source>
</evidence>
<comment type="similarity">
    <text evidence="3">Belongs to the UPRTase family.</text>
</comment>
<dbReference type="Proteomes" id="UP001215712">
    <property type="component" value="Unassembled WGS sequence"/>
</dbReference>
<evidence type="ECO:0000256" key="9">
    <source>
        <dbReference type="ARBA" id="ARBA00023134"/>
    </source>
</evidence>
<evidence type="ECO:0000256" key="5">
    <source>
        <dbReference type="ARBA" id="ARBA00022533"/>
    </source>
</evidence>
<evidence type="ECO:0000256" key="3">
    <source>
        <dbReference type="ARBA" id="ARBA00009516"/>
    </source>
</evidence>
<dbReference type="NCBIfam" id="NF001097">
    <property type="entry name" value="PRK00129.1"/>
    <property type="match status" value="1"/>
</dbReference>
<dbReference type="EMBL" id="JAQJAN010000017">
    <property type="protein sequence ID" value="KAJ5709934.1"/>
    <property type="molecule type" value="Genomic_DNA"/>
</dbReference>
<proteinExistence type="inferred from homology"/>
<keyword evidence="12" id="KW-1185">Reference proteome</keyword>
<keyword evidence="6" id="KW-0328">Glycosyltransferase</keyword>
<comment type="cofactor">
    <cofactor evidence="1">
        <name>Mg(2+)</name>
        <dbReference type="ChEBI" id="CHEBI:18420"/>
    </cofactor>
</comment>